<name>A0A2R6X3E9_MARPO</name>
<dbReference type="OMA" id="CYSEARS"/>
<evidence type="ECO:0000256" key="1">
    <source>
        <dbReference type="SAM" id="SignalP"/>
    </source>
</evidence>
<dbReference type="PANTHER" id="PTHR36896">
    <property type="entry name" value="OS01G0729500 PROTEIN"/>
    <property type="match status" value="1"/>
</dbReference>
<organism evidence="2 3">
    <name type="scientific">Marchantia polymorpha</name>
    <name type="common">Common liverwort</name>
    <name type="synonym">Marchantia aquatica</name>
    <dbReference type="NCBI Taxonomy" id="3197"/>
    <lineage>
        <taxon>Eukaryota</taxon>
        <taxon>Viridiplantae</taxon>
        <taxon>Streptophyta</taxon>
        <taxon>Embryophyta</taxon>
        <taxon>Marchantiophyta</taxon>
        <taxon>Marchantiopsida</taxon>
        <taxon>Marchantiidae</taxon>
        <taxon>Marchantiales</taxon>
        <taxon>Marchantiaceae</taxon>
        <taxon>Marchantia</taxon>
    </lineage>
</organism>
<evidence type="ECO:0000313" key="3">
    <source>
        <dbReference type="Proteomes" id="UP000244005"/>
    </source>
</evidence>
<dbReference type="OrthoDB" id="884905at2759"/>
<proteinExistence type="predicted"/>
<keyword evidence="1" id="KW-0732">Signal</keyword>
<evidence type="ECO:0000313" key="2">
    <source>
        <dbReference type="EMBL" id="PTQ40619.1"/>
    </source>
</evidence>
<feature type="chain" id="PRO_5015360200" evidence="1">
    <location>
        <begin position="31"/>
        <end position="156"/>
    </location>
</feature>
<dbReference type="AlphaFoldDB" id="A0A2R6X3E9"/>
<dbReference type="Gramene" id="Mp3g16890.1">
    <property type="protein sequence ID" value="Mp3g16890.1.cds1"/>
    <property type="gene ID" value="Mp3g16890"/>
</dbReference>
<gene>
    <name evidence="2" type="ORF">MARPO_0039s0106</name>
</gene>
<keyword evidence="3" id="KW-1185">Reference proteome</keyword>
<protein>
    <submittedName>
        <fullName evidence="2">Uncharacterized protein</fullName>
    </submittedName>
</protein>
<dbReference type="Proteomes" id="UP000244005">
    <property type="component" value="Unassembled WGS sequence"/>
</dbReference>
<accession>A0A2R6X3E9</accession>
<sequence>MTTRSGASTACLALTLGYGLVLMMVSPVVCDRHASEWAVGGDDCLYESREACTRADVAGCVWCDLPRRCYSEARSLELGEFCNRKKVKPFVEYTTCDEVQDQHRCEHTVGCRWCKSEAVDDGCFLDIEALRLPKHIFTCPAIDSKSGIVNVIGIGM</sequence>
<reference evidence="3" key="1">
    <citation type="journal article" date="2017" name="Cell">
        <title>Insights into land plant evolution garnered from the Marchantia polymorpha genome.</title>
        <authorList>
            <person name="Bowman J.L."/>
            <person name="Kohchi T."/>
            <person name="Yamato K.T."/>
            <person name="Jenkins J."/>
            <person name="Shu S."/>
            <person name="Ishizaki K."/>
            <person name="Yamaoka S."/>
            <person name="Nishihama R."/>
            <person name="Nakamura Y."/>
            <person name="Berger F."/>
            <person name="Adam C."/>
            <person name="Aki S.S."/>
            <person name="Althoff F."/>
            <person name="Araki T."/>
            <person name="Arteaga-Vazquez M.A."/>
            <person name="Balasubrmanian S."/>
            <person name="Barry K."/>
            <person name="Bauer D."/>
            <person name="Boehm C.R."/>
            <person name="Briginshaw L."/>
            <person name="Caballero-Perez J."/>
            <person name="Catarino B."/>
            <person name="Chen F."/>
            <person name="Chiyoda S."/>
            <person name="Chovatia M."/>
            <person name="Davies K.M."/>
            <person name="Delmans M."/>
            <person name="Demura T."/>
            <person name="Dierschke T."/>
            <person name="Dolan L."/>
            <person name="Dorantes-Acosta A.E."/>
            <person name="Eklund D.M."/>
            <person name="Florent S.N."/>
            <person name="Flores-Sandoval E."/>
            <person name="Fujiyama A."/>
            <person name="Fukuzawa H."/>
            <person name="Galik B."/>
            <person name="Grimanelli D."/>
            <person name="Grimwood J."/>
            <person name="Grossniklaus U."/>
            <person name="Hamada T."/>
            <person name="Haseloff J."/>
            <person name="Hetherington A.J."/>
            <person name="Higo A."/>
            <person name="Hirakawa Y."/>
            <person name="Hundley H.N."/>
            <person name="Ikeda Y."/>
            <person name="Inoue K."/>
            <person name="Inoue S.I."/>
            <person name="Ishida S."/>
            <person name="Jia Q."/>
            <person name="Kakita M."/>
            <person name="Kanazawa T."/>
            <person name="Kawai Y."/>
            <person name="Kawashima T."/>
            <person name="Kennedy M."/>
            <person name="Kinose K."/>
            <person name="Kinoshita T."/>
            <person name="Kohara Y."/>
            <person name="Koide E."/>
            <person name="Komatsu K."/>
            <person name="Kopischke S."/>
            <person name="Kubo M."/>
            <person name="Kyozuka J."/>
            <person name="Lagercrantz U."/>
            <person name="Lin S.S."/>
            <person name="Lindquist E."/>
            <person name="Lipzen A.M."/>
            <person name="Lu C.W."/>
            <person name="De Luna E."/>
            <person name="Martienssen R.A."/>
            <person name="Minamino N."/>
            <person name="Mizutani M."/>
            <person name="Mizutani M."/>
            <person name="Mochizuki N."/>
            <person name="Monte I."/>
            <person name="Mosher R."/>
            <person name="Nagasaki H."/>
            <person name="Nakagami H."/>
            <person name="Naramoto S."/>
            <person name="Nishitani K."/>
            <person name="Ohtani M."/>
            <person name="Okamoto T."/>
            <person name="Okumura M."/>
            <person name="Phillips J."/>
            <person name="Pollak B."/>
            <person name="Reinders A."/>
            <person name="Rovekamp M."/>
            <person name="Sano R."/>
            <person name="Sawa S."/>
            <person name="Schmid M.W."/>
            <person name="Shirakawa M."/>
            <person name="Solano R."/>
            <person name="Spunde A."/>
            <person name="Suetsugu N."/>
            <person name="Sugano S."/>
            <person name="Sugiyama A."/>
            <person name="Sun R."/>
            <person name="Suzuki Y."/>
            <person name="Takenaka M."/>
            <person name="Takezawa D."/>
            <person name="Tomogane H."/>
            <person name="Tsuzuki M."/>
            <person name="Ueda T."/>
            <person name="Umeda M."/>
            <person name="Ward J.M."/>
            <person name="Watanabe Y."/>
            <person name="Yazaki K."/>
            <person name="Yokoyama R."/>
            <person name="Yoshitake Y."/>
            <person name="Yotsui I."/>
            <person name="Zachgo S."/>
            <person name="Schmutz J."/>
        </authorList>
    </citation>
    <scope>NUCLEOTIDE SEQUENCE [LARGE SCALE GENOMIC DNA]</scope>
    <source>
        <strain evidence="3">Tak-1</strain>
    </source>
</reference>
<feature type="signal peptide" evidence="1">
    <location>
        <begin position="1"/>
        <end position="30"/>
    </location>
</feature>
<dbReference type="EMBL" id="KZ772711">
    <property type="protein sequence ID" value="PTQ40619.1"/>
    <property type="molecule type" value="Genomic_DNA"/>
</dbReference>
<dbReference type="PANTHER" id="PTHR36896:SF2">
    <property type="entry name" value="OS01G0729500 PROTEIN"/>
    <property type="match status" value="1"/>
</dbReference>